<evidence type="ECO:0000313" key="2">
    <source>
        <dbReference type="EMBL" id="WAE39535.1"/>
    </source>
</evidence>
<dbReference type="PANTHER" id="PTHR37298:SF1">
    <property type="entry name" value="UPF0111 PROTEIN YKAA"/>
    <property type="match status" value="1"/>
</dbReference>
<dbReference type="Proteomes" id="UP001156237">
    <property type="component" value="Segment"/>
</dbReference>
<dbReference type="Pfam" id="PF01865">
    <property type="entry name" value="PhoU_div"/>
    <property type="match status" value="1"/>
</dbReference>
<evidence type="ECO:0000256" key="1">
    <source>
        <dbReference type="ARBA" id="ARBA00008591"/>
    </source>
</evidence>
<comment type="similarity">
    <text evidence="1">Belongs to the UPF0111 family.</text>
</comment>
<dbReference type="EMBL" id="OP880253">
    <property type="protein sequence ID" value="WAE39535.1"/>
    <property type="molecule type" value="Genomic_DNA"/>
</dbReference>
<evidence type="ECO:0000313" key="3">
    <source>
        <dbReference type="Proteomes" id="UP001156237"/>
    </source>
</evidence>
<dbReference type="Gene3D" id="1.20.58.220">
    <property type="entry name" value="Phosphate transport system protein phou homolog 2, domain 2"/>
    <property type="match status" value="1"/>
</dbReference>
<reference evidence="2 3" key="1">
    <citation type="submission" date="2022-10" db="EMBL/GenBank/DDBJ databases">
        <title>Evolutionary Diversification of Methanotrophic Ca. Methanophagales (ANME-1) and Their Expansive Virome.</title>
        <authorList>
            <person name="Laso-Perez R."/>
            <person name="Wu F."/>
            <person name="Cremiere A."/>
            <person name="Speth D.R."/>
            <person name="Magyar J.S."/>
            <person name="Krupovic M."/>
            <person name="Orphan V.J."/>
        </authorList>
    </citation>
    <scope>NUCLEOTIDE SEQUENCE [LARGE SCALE GENOMIC DNA]</scope>
</reference>
<dbReference type="PANTHER" id="PTHR37298">
    <property type="entry name" value="UPF0111 PROTEIN YKAA"/>
    <property type="match status" value="1"/>
</dbReference>
<dbReference type="InterPro" id="IPR052912">
    <property type="entry name" value="UPF0111_domain"/>
</dbReference>
<keyword evidence="3" id="KW-1185">Reference proteome</keyword>
<proteinExistence type="inferred from homology"/>
<dbReference type="InterPro" id="IPR018445">
    <property type="entry name" value="Put_Phosphate_transp_reg"/>
</dbReference>
<protein>
    <recommendedName>
        <fullName evidence="4">Phosphate transport regulator</fullName>
    </recommendedName>
</protein>
<name>A0A9E9A8G4_9CAUD</name>
<gene>
    <name evidence="2" type="ORF">FHOMOCKG_00007</name>
</gene>
<organism evidence="2 3">
    <name type="scientific">Methanophagales virus GBV302</name>
    <dbReference type="NCBI Taxonomy" id="2999281"/>
    <lineage>
        <taxon>Viruses</taxon>
        <taxon>Duplodnaviria</taxon>
        <taxon>Heunggongvirae</taxon>
        <taxon>Uroviricota</taxon>
        <taxon>Caudoviricetes</taxon>
        <taxon>Nakonvirales</taxon>
        <taxon>Ekchuahviridae</taxon>
        <taxon>Kukulkanvirus</taxon>
        <taxon>Kukulkanvirus mexicoense</taxon>
    </lineage>
</organism>
<accession>A0A9E9A8G4</accession>
<sequence length="233" mass="27059">MERIKIIKMKTLNEILEQIRRVLSHALPRTQKYFSDFEKLASLAVKSVDNLKHLGENEHPSTTNVRAKTLEVEADVIVHDIIRSLLYDHTRVTEEKEDIRNFLQNLDDIIDSIEAVVWRITNFDCNPRALQLRDSFIQYIEKAIIDTYYAVTLLPDVIHNQKQLSSFIESINKCEIRGDELYRKWFTSITNGVFKSEGERILLLDILKRLENVLDSAEDVADNLETFLLKGGV</sequence>
<evidence type="ECO:0008006" key="4">
    <source>
        <dbReference type="Google" id="ProtNLM"/>
    </source>
</evidence>
<dbReference type="InterPro" id="IPR038078">
    <property type="entry name" value="PhoU-like_sf"/>
</dbReference>